<dbReference type="Pfam" id="PF13409">
    <property type="entry name" value="GST_N_2"/>
    <property type="match status" value="1"/>
</dbReference>
<dbReference type="InterPro" id="IPR004045">
    <property type="entry name" value="Glutathione_S-Trfase_N"/>
</dbReference>
<dbReference type="PANTHER" id="PTHR42673">
    <property type="entry name" value="MALEYLACETOACETATE ISOMERASE"/>
    <property type="match status" value="1"/>
</dbReference>
<evidence type="ECO:0000313" key="2">
    <source>
        <dbReference type="EMBL" id="BCJ91147.1"/>
    </source>
</evidence>
<dbReference type="CDD" id="cd03043">
    <property type="entry name" value="GST_N_1"/>
    <property type="match status" value="1"/>
</dbReference>
<evidence type="ECO:0000259" key="1">
    <source>
        <dbReference type="PROSITE" id="PS50404"/>
    </source>
</evidence>
<evidence type="ECO:0000313" key="3">
    <source>
        <dbReference type="Proteomes" id="UP000515317"/>
    </source>
</evidence>
<gene>
    <name evidence="2" type="ORF">IZ6_18820</name>
</gene>
<organism evidence="2 3">
    <name type="scientific">Terrihabitans soli</name>
    <dbReference type="NCBI Taxonomy" id="708113"/>
    <lineage>
        <taxon>Bacteria</taxon>
        <taxon>Pseudomonadati</taxon>
        <taxon>Pseudomonadota</taxon>
        <taxon>Alphaproteobacteria</taxon>
        <taxon>Hyphomicrobiales</taxon>
        <taxon>Terrihabitans</taxon>
    </lineage>
</organism>
<dbReference type="SUPFAM" id="SSF47616">
    <property type="entry name" value="GST C-terminal domain-like"/>
    <property type="match status" value="1"/>
</dbReference>
<dbReference type="AlphaFoldDB" id="A0A6S6QT60"/>
<dbReference type="InterPro" id="IPR040079">
    <property type="entry name" value="Glutathione_S-Trfase"/>
</dbReference>
<dbReference type="Gene3D" id="1.20.1050.10">
    <property type="match status" value="1"/>
</dbReference>
<dbReference type="CDD" id="cd03194">
    <property type="entry name" value="GST_C_3"/>
    <property type="match status" value="1"/>
</dbReference>
<dbReference type="PROSITE" id="PS50404">
    <property type="entry name" value="GST_NTER"/>
    <property type="match status" value="1"/>
</dbReference>
<dbReference type="PANTHER" id="PTHR42673:SF4">
    <property type="entry name" value="MALEYLACETOACETATE ISOMERASE"/>
    <property type="match status" value="1"/>
</dbReference>
<feature type="domain" description="GST N-terminal" evidence="1">
    <location>
        <begin position="3"/>
        <end position="83"/>
    </location>
</feature>
<dbReference type="SFLD" id="SFLDG00358">
    <property type="entry name" value="Main_(cytGST)"/>
    <property type="match status" value="1"/>
</dbReference>
<dbReference type="RefSeq" id="WP_222874814.1">
    <property type="nucleotide sequence ID" value="NZ_AP023361.1"/>
</dbReference>
<dbReference type="InterPro" id="IPR036249">
    <property type="entry name" value="Thioredoxin-like_sf"/>
</dbReference>
<dbReference type="GO" id="GO:0004364">
    <property type="term" value="F:glutathione transferase activity"/>
    <property type="evidence" value="ECO:0007669"/>
    <property type="project" value="TreeGrafter"/>
</dbReference>
<keyword evidence="2" id="KW-0808">Transferase</keyword>
<dbReference type="GO" id="GO:0006559">
    <property type="term" value="P:L-phenylalanine catabolic process"/>
    <property type="evidence" value="ECO:0007669"/>
    <property type="project" value="TreeGrafter"/>
</dbReference>
<accession>A0A6S6QT60</accession>
<dbReference type="SFLD" id="SFLDS00019">
    <property type="entry name" value="Glutathione_Transferase_(cytos"/>
    <property type="match status" value="1"/>
</dbReference>
<dbReference type="KEGG" id="tso:IZ6_18820"/>
<dbReference type="EMBL" id="AP023361">
    <property type="protein sequence ID" value="BCJ91147.1"/>
    <property type="molecule type" value="Genomic_DNA"/>
</dbReference>
<dbReference type="Pfam" id="PF13410">
    <property type="entry name" value="GST_C_2"/>
    <property type="match status" value="1"/>
</dbReference>
<dbReference type="GO" id="GO:0016034">
    <property type="term" value="F:maleylacetoacetate isomerase activity"/>
    <property type="evidence" value="ECO:0007669"/>
    <property type="project" value="TreeGrafter"/>
</dbReference>
<dbReference type="SUPFAM" id="SSF52833">
    <property type="entry name" value="Thioredoxin-like"/>
    <property type="match status" value="1"/>
</dbReference>
<keyword evidence="3" id="KW-1185">Reference proteome</keyword>
<sequence>MSFTLILGNKAYSSWSLRPWIALKQAGIPFEEKVIPIYMDGSEEAIRRYSPAGKVPILKDGDLTVWDSLAILEYVAEKHPKLWPADPKARAVARSISAEMHSGFVPLRKLCTMNLRRHYPGFELNDEVRDNIQRIDTIFAETRAQYGKNGPFLFGEWTAADAMYAPVVTRFKTYDVKLSAPSQAYCETVLATPGMKEWYAAAEAEPWTLPQYEY</sequence>
<protein>
    <submittedName>
        <fullName evidence="2">Glutathione S-transferase</fullName>
    </submittedName>
</protein>
<dbReference type="Gene3D" id="3.40.30.10">
    <property type="entry name" value="Glutaredoxin"/>
    <property type="match status" value="1"/>
</dbReference>
<dbReference type="Proteomes" id="UP000515317">
    <property type="component" value="Chromosome"/>
</dbReference>
<reference evidence="2 3" key="1">
    <citation type="submission" date="2020-08" db="EMBL/GenBank/DDBJ databases">
        <title>Genome sequence of Rhizobiales bacterium strain IZ6.</title>
        <authorList>
            <person name="Nakai R."/>
            <person name="Naganuma T."/>
        </authorList>
    </citation>
    <scope>NUCLEOTIDE SEQUENCE [LARGE SCALE GENOMIC DNA]</scope>
    <source>
        <strain evidence="2 3">IZ6</strain>
    </source>
</reference>
<name>A0A6S6QT60_9HYPH</name>
<dbReference type="GO" id="GO:0006749">
    <property type="term" value="P:glutathione metabolic process"/>
    <property type="evidence" value="ECO:0007669"/>
    <property type="project" value="TreeGrafter"/>
</dbReference>
<dbReference type="InterPro" id="IPR036282">
    <property type="entry name" value="Glutathione-S-Trfase_C_sf"/>
</dbReference>
<proteinExistence type="predicted"/>